<dbReference type="EMBL" id="JBHSQI010000001">
    <property type="protein sequence ID" value="MFC6152435.1"/>
    <property type="molecule type" value="Genomic_DNA"/>
</dbReference>
<comment type="caution">
    <text evidence="3">The sequence shown here is derived from an EMBL/GenBank/DDBJ whole genome shotgun (WGS) entry which is preliminary data.</text>
</comment>
<reference evidence="4" key="1">
    <citation type="journal article" date="2019" name="Int. J. Syst. Evol. Microbiol.">
        <title>The Global Catalogue of Microorganisms (GCM) 10K type strain sequencing project: providing services to taxonomists for standard genome sequencing and annotation.</title>
        <authorList>
            <consortium name="The Broad Institute Genomics Platform"/>
            <consortium name="The Broad Institute Genome Sequencing Center for Infectious Disease"/>
            <person name="Wu L."/>
            <person name="Ma J."/>
        </authorList>
    </citation>
    <scope>NUCLEOTIDE SEQUENCE [LARGE SCALE GENOMIC DNA]</scope>
    <source>
        <strain evidence="4">DFY28</strain>
    </source>
</reference>
<evidence type="ECO:0000313" key="4">
    <source>
        <dbReference type="Proteomes" id="UP001596098"/>
    </source>
</evidence>
<dbReference type="RefSeq" id="WP_128220709.1">
    <property type="nucleotide sequence ID" value="NZ_CP034929.1"/>
</dbReference>
<dbReference type="InterPro" id="IPR037053">
    <property type="entry name" value="Phage_tail_collar_dom_sf"/>
</dbReference>
<evidence type="ECO:0000313" key="3">
    <source>
        <dbReference type="EMBL" id="MFC6152435.1"/>
    </source>
</evidence>
<feature type="region of interest" description="Disordered" evidence="1">
    <location>
        <begin position="99"/>
        <end position="153"/>
    </location>
</feature>
<proteinExistence type="predicted"/>
<organism evidence="3 4">
    <name type="scientific">Nocardioides yefusunii</name>
    <dbReference type="NCBI Taxonomy" id="2500546"/>
    <lineage>
        <taxon>Bacteria</taxon>
        <taxon>Bacillati</taxon>
        <taxon>Actinomycetota</taxon>
        <taxon>Actinomycetes</taxon>
        <taxon>Propionibacteriales</taxon>
        <taxon>Nocardioidaceae</taxon>
        <taxon>Nocardioides</taxon>
    </lineage>
</organism>
<dbReference type="Gene3D" id="3.90.1340.10">
    <property type="entry name" value="Phage tail collar domain"/>
    <property type="match status" value="1"/>
</dbReference>
<dbReference type="Pfam" id="PF07484">
    <property type="entry name" value="Collar"/>
    <property type="match status" value="1"/>
</dbReference>
<protein>
    <submittedName>
        <fullName evidence="3">Phage tail protein</fullName>
    </submittedName>
</protein>
<evidence type="ECO:0000256" key="1">
    <source>
        <dbReference type="SAM" id="MobiDB-lite"/>
    </source>
</evidence>
<feature type="compositionally biased region" description="Polar residues" evidence="1">
    <location>
        <begin position="139"/>
        <end position="152"/>
    </location>
</feature>
<name>A0ABW1QX35_9ACTN</name>
<dbReference type="InterPro" id="IPR011083">
    <property type="entry name" value="Phage_tail_collar_dom"/>
</dbReference>
<dbReference type="SUPFAM" id="SSF88874">
    <property type="entry name" value="Receptor-binding domain of short tail fibre protein gp12"/>
    <property type="match status" value="1"/>
</dbReference>
<evidence type="ECO:0000259" key="2">
    <source>
        <dbReference type="Pfam" id="PF07484"/>
    </source>
</evidence>
<dbReference type="Proteomes" id="UP001596098">
    <property type="component" value="Unassembled WGS sequence"/>
</dbReference>
<gene>
    <name evidence="3" type="ORF">ACFPWU_01990</name>
</gene>
<keyword evidence="4" id="KW-1185">Reference proteome</keyword>
<accession>A0ABW1QX35</accession>
<feature type="domain" description="Phage tail collar" evidence="2">
    <location>
        <begin position="9"/>
        <end position="64"/>
    </location>
</feature>
<sequence length="168" mass="17277">MADYEPLLGEIALFATNFVPRGWAPCDGQLLAIAQNTALFSIVGAAYGGDGRTTFGLPDLRGVVALGVGQGPGLTNYSLGEMGGEGSVTLLPADMPGHTHAVRAGGSATSGSPVENRPAGGDVQLYNSEPTSEERLSVEGQTQPHSNEQPSLGLQYCIALTGTYPSRS</sequence>